<evidence type="ECO:0000256" key="1">
    <source>
        <dbReference type="SAM" id="SignalP"/>
    </source>
</evidence>
<protein>
    <recommendedName>
        <fullName evidence="4">Lipoprotein</fullName>
    </recommendedName>
</protein>
<evidence type="ECO:0000313" key="2">
    <source>
        <dbReference type="EMBL" id="GAA4352962.1"/>
    </source>
</evidence>
<dbReference type="EMBL" id="BAABGJ010000076">
    <property type="protein sequence ID" value="GAA4352962.1"/>
    <property type="molecule type" value="Genomic_DNA"/>
</dbReference>
<feature type="chain" id="PRO_5046099953" description="Lipoprotein" evidence="1">
    <location>
        <begin position="26"/>
        <end position="71"/>
    </location>
</feature>
<dbReference type="PROSITE" id="PS51257">
    <property type="entry name" value="PROKAR_LIPOPROTEIN"/>
    <property type="match status" value="1"/>
</dbReference>
<dbReference type="RefSeq" id="WP_345540469.1">
    <property type="nucleotide sequence ID" value="NZ_BAABGJ010000076.1"/>
</dbReference>
<feature type="signal peptide" evidence="1">
    <location>
        <begin position="1"/>
        <end position="25"/>
    </location>
</feature>
<comment type="caution">
    <text evidence="2">The sequence shown here is derived from an EMBL/GenBank/DDBJ whole genome shotgun (WGS) entry which is preliminary data.</text>
</comment>
<proteinExistence type="predicted"/>
<evidence type="ECO:0000313" key="3">
    <source>
        <dbReference type="Proteomes" id="UP001500975"/>
    </source>
</evidence>
<accession>A0ABP8I7X2</accession>
<reference evidence="3" key="1">
    <citation type="journal article" date="2019" name="Int. J. Syst. Evol. Microbiol.">
        <title>The Global Catalogue of Microorganisms (GCM) 10K type strain sequencing project: providing services to taxonomists for standard genome sequencing and annotation.</title>
        <authorList>
            <consortium name="The Broad Institute Genomics Platform"/>
            <consortium name="The Broad Institute Genome Sequencing Center for Infectious Disease"/>
            <person name="Wu L."/>
            <person name="Ma J."/>
        </authorList>
    </citation>
    <scope>NUCLEOTIDE SEQUENCE [LARGE SCALE GENOMIC DNA]</scope>
    <source>
        <strain evidence="3">JCM 17804</strain>
    </source>
</reference>
<evidence type="ECO:0008006" key="4">
    <source>
        <dbReference type="Google" id="ProtNLM"/>
    </source>
</evidence>
<keyword evidence="1" id="KW-0732">Signal</keyword>
<name>A0ABP8I7X2_9BURK</name>
<sequence length="71" mass="7050">MRGSWNLAAGLMVLALGLAGCKSNGANTASAPAGSVSITAAGVPVPGTAIQPQPVDKTAEFLGAFRPKEQQ</sequence>
<gene>
    <name evidence="2" type="ORF">GCM10023165_42820</name>
</gene>
<dbReference type="Proteomes" id="UP001500975">
    <property type="component" value="Unassembled WGS sequence"/>
</dbReference>
<organism evidence="2 3">
    <name type="scientific">Variovorax defluvii</name>
    <dbReference type="NCBI Taxonomy" id="913761"/>
    <lineage>
        <taxon>Bacteria</taxon>
        <taxon>Pseudomonadati</taxon>
        <taxon>Pseudomonadota</taxon>
        <taxon>Betaproteobacteria</taxon>
        <taxon>Burkholderiales</taxon>
        <taxon>Comamonadaceae</taxon>
        <taxon>Variovorax</taxon>
    </lineage>
</organism>
<keyword evidence="3" id="KW-1185">Reference proteome</keyword>